<name>A0A810QAA7_9FIRM</name>
<dbReference type="AlphaFoldDB" id="A0A810QAA7"/>
<gene>
    <name evidence="1" type="ORF">MM50RIKEN_23890</name>
</gene>
<evidence type="ECO:0000313" key="2">
    <source>
        <dbReference type="Proteomes" id="UP000681035"/>
    </source>
</evidence>
<organism evidence="1 2">
    <name type="scientific">Vescimonas coprocola</name>
    <dbReference type="NCBI Taxonomy" id="2714355"/>
    <lineage>
        <taxon>Bacteria</taxon>
        <taxon>Bacillati</taxon>
        <taxon>Bacillota</taxon>
        <taxon>Clostridia</taxon>
        <taxon>Eubacteriales</taxon>
        <taxon>Oscillospiraceae</taxon>
        <taxon>Vescimonas</taxon>
    </lineage>
</organism>
<proteinExistence type="predicted"/>
<dbReference type="Proteomes" id="UP000681035">
    <property type="component" value="Chromosome"/>
</dbReference>
<dbReference type="RefSeq" id="WP_213541179.1">
    <property type="nucleotide sequence ID" value="NZ_AP023418.1"/>
</dbReference>
<dbReference type="EMBL" id="AP023418">
    <property type="protein sequence ID" value="BCK82626.1"/>
    <property type="molecule type" value="Genomic_DNA"/>
</dbReference>
<keyword evidence="2" id="KW-1185">Reference proteome</keyword>
<sequence length="201" mass="23681">MDIPRRKNRQHPDKLTAELLFFCFWLTRCGEVELGCFERYGLENYGQHSPSSYRRYAKELEKCGAILRMKLRGNNADGNNRRRFISDPPVEDFASAIRFDSEDDHLRRLAHLVCMAASVLAPDGKLSAFDNAIEDYRCYALHYPDYHAAYEGLDPRTLRRDKQAVRQVLLRWKDYDARRMQRDEDVEEEITAEFLARLKKL</sequence>
<dbReference type="KEGG" id="vcop:MM50RIKEN_23890"/>
<evidence type="ECO:0000313" key="1">
    <source>
        <dbReference type="EMBL" id="BCK82626.1"/>
    </source>
</evidence>
<protein>
    <submittedName>
        <fullName evidence="1">Uncharacterized protein</fullName>
    </submittedName>
</protein>
<reference evidence="1" key="1">
    <citation type="submission" date="2020-09" db="EMBL/GenBank/DDBJ databases">
        <title>New species isolated from human feces.</title>
        <authorList>
            <person name="Kitahara M."/>
            <person name="Shigeno Y."/>
            <person name="Shime M."/>
            <person name="Matsumoto Y."/>
            <person name="Nakamura S."/>
            <person name="Motooka D."/>
            <person name="Fukuoka S."/>
            <person name="Nishikawa H."/>
            <person name="Benno Y."/>
        </authorList>
    </citation>
    <scope>NUCLEOTIDE SEQUENCE</scope>
    <source>
        <strain evidence="1">MM50</strain>
    </source>
</reference>
<accession>A0A810QAA7</accession>